<comment type="caution">
    <text evidence="2">The sequence shown here is derived from an EMBL/GenBank/DDBJ whole genome shotgun (WGS) entry which is preliminary data.</text>
</comment>
<evidence type="ECO:0000259" key="1">
    <source>
        <dbReference type="Pfam" id="PF00668"/>
    </source>
</evidence>
<dbReference type="InterPro" id="IPR001242">
    <property type="entry name" value="Condensation_dom"/>
</dbReference>
<dbReference type="InterPro" id="IPR023213">
    <property type="entry name" value="CAT-like_dom_sf"/>
</dbReference>
<dbReference type="PANTHER" id="PTHR45398">
    <property type="match status" value="1"/>
</dbReference>
<dbReference type="PANTHER" id="PTHR45398:SF1">
    <property type="entry name" value="ENZYME, PUTATIVE (JCVI)-RELATED"/>
    <property type="match status" value="1"/>
</dbReference>
<dbReference type="EMBL" id="PUJV01000008">
    <property type="protein sequence ID" value="NHB96602.1"/>
    <property type="molecule type" value="Genomic_DNA"/>
</dbReference>
<evidence type="ECO:0000313" key="2">
    <source>
        <dbReference type="EMBL" id="NHB96602.1"/>
    </source>
</evidence>
<proteinExistence type="predicted"/>
<name>A0A7X5TM40_9GAMM</name>
<feature type="domain" description="Condensation" evidence="1">
    <location>
        <begin position="32"/>
        <end position="213"/>
    </location>
</feature>
<dbReference type="Gene3D" id="3.30.559.10">
    <property type="entry name" value="Chloramphenicol acetyltransferase-like domain"/>
    <property type="match status" value="1"/>
</dbReference>
<dbReference type="Pfam" id="PF00668">
    <property type="entry name" value="Condensation"/>
    <property type="match status" value="1"/>
</dbReference>
<dbReference type="AlphaFoldDB" id="A0A7X5TM40"/>
<dbReference type="SUPFAM" id="SSF52777">
    <property type="entry name" value="CoA-dependent acyltransferases"/>
    <property type="match status" value="1"/>
</dbReference>
<dbReference type="Proteomes" id="UP000547931">
    <property type="component" value="Unassembled WGS sequence"/>
</dbReference>
<protein>
    <recommendedName>
        <fullName evidence="1">Condensation domain-containing protein</fullName>
    </recommendedName>
</protein>
<evidence type="ECO:0000313" key="3">
    <source>
        <dbReference type="Proteomes" id="UP000547931"/>
    </source>
</evidence>
<dbReference type="GO" id="GO:0003824">
    <property type="term" value="F:catalytic activity"/>
    <property type="evidence" value="ECO:0007669"/>
    <property type="project" value="InterPro"/>
</dbReference>
<accession>A0A7X5TM40</accession>
<sequence>MRMKKMNFYHLISKYNRGKNRLLIRRERLERLLPLSLPQNRLWLLSQLENDTVHYHIPLVYKLIGNLHIDLFEKALNYIINRHESLRSIFVLKDNQPWVPLLDANTFFPLIISDLRQVVDKQSEVTNILNKTIHTPFNLSHDLLICTHLIYLDKNEYIFILNQHHIITDGWSITIFFKELSTVYNELVNHRTPALASLTLQYPDYAVWQQSHYSSCF</sequence>
<reference evidence="2 3" key="1">
    <citation type="submission" date="2018-02" db="EMBL/GenBank/DDBJ databases">
        <authorList>
            <person name="Machado R.A."/>
        </authorList>
    </citation>
    <scope>NUCLEOTIDE SEQUENCE [LARGE SCALE GENOMIC DNA]</scope>
    <source>
        <strain evidence="2 3">DSM 23271</strain>
    </source>
</reference>
<organism evidence="2 3">
    <name type="scientific">Photorhabdus stackebrandtii</name>
    <dbReference type="NCBI Taxonomy" id="1123042"/>
    <lineage>
        <taxon>Bacteria</taxon>
        <taxon>Pseudomonadati</taxon>
        <taxon>Pseudomonadota</taxon>
        <taxon>Gammaproteobacteria</taxon>
        <taxon>Enterobacterales</taxon>
        <taxon>Morganellaceae</taxon>
        <taxon>Photorhabdus</taxon>
    </lineage>
</organism>
<gene>
    <name evidence="2" type="ORF">C5470_09340</name>
</gene>
<keyword evidence="3" id="KW-1185">Reference proteome</keyword>